<comment type="caution">
    <text evidence="3">The sequence shown here is derived from an EMBL/GenBank/DDBJ whole genome shotgun (WGS) entry which is preliminary data.</text>
</comment>
<dbReference type="AlphaFoldDB" id="A0ABD2MA37"/>
<dbReference type="Pfam" id="PF00651">
    <property type="entry name" value="BTB"/>
    <property type="match status" value="1"/>
</dbReference>
<dbReference type="PANTHER" id="PTHR45774">
    <property type="entry name" value="BTB/POZ DOMAIN-CONTAINING"/>
    <property type="match status" value="1"/>
</dbReference>
<proteinExistence type="predicted"/>
<dbReference type="EMBL" id="JBICBT010000074">
    <property type="protein sequence ID" value="KAL3124382.1"/>
    <property type="molecule type" value="Genomic_DNA"/>
</dbReference>
<name>A0ABD2MA37_9BILA</name>
<dbReference type="InterPro" id="IPR011333">
    <property type="entry name" value="SKP1/BTB/POZ_sf"/>
</dbReference>
<keyword evidence="1" id="KW-0472">Membrane</keyword>
<dbReference type="PANTHER" id="PTHR45774:SF3">
    <property type="entry name" value="BTB (POZ) DOMAIN-CONTAINING 2B-RELATED"/>
    <property type="match status" value="1"/>
</dbReference>
<protein>
    <recommendedName>
        <fullName evidence="2">BTB domain-containing protein</fullName>
    </recommendedName>
</protein>
<dbReference type="InterPro" id="IPR000210">
    <property type="entry name" value="BTB/POZ_dom"/>
</dbReference>
<dbReference type="SUPFAM" id="SSF54695">
    <property type="entry name" value="POZ domain"/>
    <property type="match status" value="1"/>
</dbReference>
<gene>
    <name evidence="3" type="ORF">niasHT_000806</name>
</gene>
<evidence type="ECO:0000313" key="4">
    <source>
        <dbReference type="Proteomes" id="UP001620626"/>
    </source>
</evidence>
<accession>A0ABD2MA37</accession>
<evidence type="ECO:0000256" key="1">
    <source>
        <dbReference type="SAM" id="Phobius"/>
    </source>
</evidence>
<keyword evidence="1" id="KW-0812">Transmembrane</keyword>
<organism evidence="3 4">
    <name type="scientific">Heterodera trifolii</name>
    <dbReference type="NCBI Taxonomy" id="157864"/>
    <lineage>
        <taxon>Eukaryota</taxon>
        <taxon>Metazoa</taxon>
        <taxon>Ecdysozoa</taxon>
        <taxon>Nematoda</taxon>
        <taxon>Chromadorea</taxon>
        <taxon>Rhabditida</taxon>
        <taxon>Tylenchina</taxon>
        <taxon>Tylenchomorpha</taxon>
        <taxon>Tylenchoidea</taxon>
        <taxon>Heteroderidae</taxon>
        <taxon>Heteroderinae</taxon>
        <taxon>Heterodera</taxon>
    </lineage>
</organism>
<feature type="transmembrane region" description="Helical" evidence="1">
    <location>
        <begin position="280"/>
        <end position="300"/>
    </location>
</feature>
<reference evidence="3 4" key="1">
    <citation type="submission" date="2024-10" db="EMBL/GenBank/DDBJ databases">
        <authorList>
            <person name="Kim D."/>
        </authorList>
    </citation>
    <scope>NUCLEOTIDE SEQUENCE [LARGE SCALE GENOMIC DNA]</scope>
    <source>
        <strain evidence="3">BH-2024</strain>
    </source>
</reference>
<dbReference type="PROSITE" id="PS50097">
    <property type="entry name" value="BTB"/>
    <property type="match status" value="1"/>
</dbReference>
<dbReference type="Proteomes" id="UP001620626">
    <property type="component" value="Unassembled WGS sequence"/>
</dbReference>
<keyword evidence="1" id="KW-1133">Transmembrane helix</keyword>
<evidence type="ECO:0000313" key="3">
    <source>
        <dbReference type="EMBL" id="KAL3124382.1"/>
    </source>
</evidence>
<dbReference type="Gene3D" id="3.30.710.10">
    <property type="entry name" value="Potassium Channel Kv1.1, Chain A"/>
    <property type="match status" value="1"/>
</dbReference>
<dbReference type="SMART" id="SM00225">
    <property type="entry name" value="BTB"/>
    <property type="match status" value="1"/>
</dbReference>
<sequence length="346" mass="38964">MSSDVATLADRIKLLLTTAAADDADVHFLVGKGEGKELLSAHKLILKTASDVFQAMFRFDAANSKEGYAGDFKAMLKFIYTDELDALNGDNLFEVLYAAKKYNVSALVKACAEFPLSKLNNVFETLLKARFIEEHTNGEICIWKAALRWADAQCRRNGTDCSAENRRKLLGSALFRIRLPLIPKAEFAESVVPSDLLTKEELISVLLYHCHPPPGLHHTVQSVQYPLRFNANARAEPTDEEEQQHNQQQSFAKEMLSFIRCQYNNIYSAVTKVLSKRLWFFKYFLAAFFFCLICFMPLLFSPFSSFLQVIALSFFSSSFGVFLAFLVWTIICLNDPSGAALLLGLE</sequence>
<evidence type="ECO:0000259" key="2">
    <source>
        <dbReference type="PROSITE" id="PS50097"/>
    </source>
</evidence>
<keyword evidence="4" id="KW-1185">Reference proteome</keyword>
<feature type="transmembrane region" description="Helical" evidence="1">
    <location>
        <begin position="306"/>
        <end position="333"/>
    </location>
</feature>
<feature type="domain" description="BTB" evidence="2">
    <location>
        <begin position="24"/>
        <end position="88"/>
    </location>
</feature>